<evidence type="ECO:0000256" key="4">
    <source>
        <dbReference type="SAM" id="MobiDB-lite"/>
    </source>
</evidence>
<name>A0A5M3XBA4_9ACTN</name>
<dbReference type="InterPro" id="IPR039424">
    <property type="entry name" value="SBP_5"/>
</dbReference>
<keyword evidence="3 5" id="KW-0732">Signal</keyword>
<evidence type="ECO:0000256" key="3">
    <source>
        <dbReference type="ARBA" id="ARBA00022729"/>
    </source>
</evidence>
<feature type="region of interest" description="Disordered" evidence="4">
    <location>
        <begin position="25"/>
        <end position="44"/>
    </location>
</feature>
<dbReference type="PIRSF" id="PIRSF002741">
    <property type="entry name" value="MppA"/>
    <property type="match status" value="1"/>
</dbReference>
<sequence>MRVGRRLSRMVVALVAASTVAACGSSAAEPTGGSVPNDGTPRQGGELTMSRLSQLNSLDSALCSSSAYYICAALYGTLARYSFEDQKFEPAMAESFESSDGKVWTLKLRSGTKFTDGTPYDAEAVAFNWERLKDPALLSFAGYWLAQMTWKVVDPLTLEITLASTNYQFPWALQYDLGSIASPAAIKAKGEKFATEPVGAGPFLVDTWVPGSQIQLKRNPGYVEKGLPYLDRITYATVVQDDQRVNALRAGQVDLTATFLKRFGRELQPEGYGVHAIPLFGGTGLGFNLKDPIIGDPDLRQALLHAFNAPQLTAAAYPGDEPPDAFFPKDSPNRDAAVTYPKFDLTEAQRLFDAYLAKTGKTSLNLEMLTYSPAPIMKQVGEVVAAQLNKINGLHVELKPTENAVIGRLFREGKFQISVHASVISQSPVTVYRTFYTGGDLNVYGYSNPKVDAALDTTIHSTDANEVAAAWKVVGAEISKDAPNRLFAYEQDVILAAKHVHGVNPVTLYAASPELLWVDK</sequence>
<reference evidence="7 8" key="1">
    <citation type="submission" date="2019-10" db="EMBL/GenBank/DDBJ databases">
        <title>Whole genome shotgun sequence of Acrocarpospora pleiomorpha NBRC 16267.</title>
        <authorList>
            <person name="Ichikawa N."/>
            <person name="Kimura A."/>
            <person name="Kitahashi Y."/>
            <person name="Komaki H."/>
            <person name="Oguchi A."/>
        </authorList>
    </citation>
    <scope>NUCLEOTIDE SEQUENCE [LARGE SCALE GENOMIC DNA]</scope>
    <source>
        <strain evidence="7 8">NBRC 16267</strain>
    </source>
</reference>
<protein>
    <submittedName>
        <fullName evidence="7">ABC transporter substrate-binding protein</fullName>
    </submittedName>
</protein>
<dbReference type="SUPFAM" id="SSF53850">
    <property type="entry name" value="Periplasmic binding protein-like II"/>
    <property type="match status" value="1"/>
</dbReference>
<gene>
    <name evidence="7" type="ORF">Aple_013050</name>
</gene>
<evidence type="ECO:0000313" key="8">
    <source>
        <dbReference type="Proteomes" id="UP000377595"/>
    </source>
</evidence>
<evidence type="ECO:0000256" key="5">
    <source>
        <dbReference type="SAM" id="SignalP"/>
    </source>
</evidence>
<comment type="similarity">
    <text evidence="1">Belongs to the bacterial solute-binding protein 5 family.</text>
</comment>
<keyword evidence="8" id="KW-1185">Reference proteome</keyword>
<keyword evidence="2" id="KW-0813">Transport</keyword>
<organism evidence="7 8">
    <name type="scientific">Acrocarpospora pleiomorpha</name>
    <dbReference type="NCBI Taxonomy" id="90975"/>
    <lineage>
        <taxon>Bacteria</taxon>
        <taxon>Bacillati</taxon>
        <taxon>Actinomycetota</taxon>
        <taxon>Actinomycetes</taxon>
        <taxon>Streptosporangiales</taxon>
        <taxon>Streptosporangiaceae</taxon>
        <taxon>Acrocarpospora</taxon>
    </lineage>
</organism>
<dbReference type="AlphaFoldDB" id="A0A5M3XBA4"/>
<dbReference type="GO" id="GO:0042597">
    <property type="term" value="C:periplasmic space"/>
    <property type="evidence" value="ECO:0007669"/>
    <property type="project" value="UniProtKB-ARBA"/>
</dbReference>
<dbReference type="Gene3D" id="3.40.190.10">
    <property type="entry name" value="Periplasmic binding protein-like II"/>
    <property type="match status" value="1"/>
</dbReference>
<dbReference type="EMBL" id="BLAF01000007">
    <property type="protein sequence ID" value="GES18410.1"/>
    <property type="molecule type" value="Genomic_DNA"/>
</dbReference>
<dbReference type="GO" id="GO:0015833">
    <property type="term" value="P:peptide transport"/>
    <property type="evidence" value="ECO:0007669"/>
    <property type="project" value="TreeGrafter"/>
</dbReference>
<dbReference type="PROSITE" id="PS51257">
    <property type="entry name" value="PROKAR_LIPOPROTEIN"/>
    <property type="match status" value="1"/>
</dbReference>
<proteinExistence type="inferred from homology"/>
<dbReference type="GO" id="GO:0043190">
    <property type="term" value="C:ATP-binding cassette (ABC) transporter complex"/>
    <property type="evidence" value="ECO:0007669"/>
    <property type="project" value="InterPro"/>
</dbReference>
<accession>A0A5M3XBA4</accession>
<dbReference type="Gene3D" id="3.10.105.10">
    <property type="entry name" value="Dipeptide-binding Protein, Domain 3"/>
    <property type="match status" value="1"/>
</dbReference>
<feature type="signal peptide" evidence="5">
    <location>
        <begin position="1"/>
        <end position="27"/>
    </location>
</feature>
<evidence type="ECO:0000256" key="2">
    <source>
        <dbReference type="ARBA" id="ARBA00022448"/>
    </source>
</evidence>
<evidence type="ECO:0000259" key="6">
    <source>
        <dbReference type="Pfam" id="PF00496"/>
    </source>
</evidence>
<dbReference type="InterPro" id="IPR030678">
    <property type="entry name" value="Peptide/Ni-bd"/>
</dbReference>
<evidence type="ECO:0000256" key="1">
    <source>
        <dbReference type="ARBA" id="ARBA00005695"/>
    </source>
</evidence>
<feature type="domain" description="Solute-binding protein family 5" evidence="6">
    <location>
        <begin position="87"/>
        <end position="439"/>
    </location>
</feature>
<dbReference type="OrthoDB" id="9796817at2"/>
<dbReference type="PANTHER" id="PTHR30290">
    <property type="entry name" value="PERIPLASMIC BINDING COMPONENT OF ABC TRANSPORTER"/>
    <property type="match status" value="1"/>
</dbReference>
<dbReference type="CDD" id="cd00995">
    <property type="entry name" value="PBP2_NikA_DppA_OppA_like"/>
    <property type="match status" value="1"/>
</dbReference>
<feature type="chain" id="PRO_5024358294" evidence="5">
    <location>
        <begin position="28"/>
        <end position="520"/>
    </location>
</feature>
<evidence type="ECO:0000313" key="7">
    <source>
        <dbReference type="EMBL" id="GES18410.1"/>
    </source>
</evidence>
<dbReference type="RefSeq" id="WP_155343548.1">
    <property type="nucleotide sequence ID" value="NZ_BAAAHM010000010.1"/>
</dbReference>
<dbReference type="PANTHER" id="PTHR30290:SF9">
    <property type="entry name" value="OLIGOPEPTIDE-BINDING PROTEIN APPA"/>
    <property type="match status" value="1"/>
</dbReference>
<dbReference type="InterPro" id="IPR000914">
    <property type="entry name" value="SBP_5_dom"/>
</dbReference>
<comment type="caution">
    <text evidence="7">The sequence shown here is derived from an EMBL/GenBank/DDBJ whole genome shotgun (WGS) entry which is preliminary data.</text>
</comment>
<dbReference type="Proteomes" id="UP000377595">
    <property type="component" value="Unassembled WGS sequence"/>
</dbReference>
<dbReference type="GO" id="GO:1904680">
    <property type="term" value="F:peptide transmembrane transporter activity"/>
    <property type="evidence" value="ECO:0007669"/>
    <property type="project" value="TreeGrafter"/>
</dbReference>
<dbReference type="Pfam" id="PF00496">
    <property type="entry name" value="SBP_bac_5"/>
    <property type="match status" value="1"/>
</dbReference>